<gene>
    <name evidence="1" type="ORF">SGCZBJ_06220</name>
</gene>
<accession>A0A2N5DPF2</accession>
<name>A0A2N5DPF2_9CAUL</name>
<dbReference type="InterPro" id="IPR036250">
    <property type="entry name" value="AcylCo_DH-like_C"/>
</dbReference>
<dbReference type="SUPFAM" id="SSF56645">
    <property type="entry name" value="Acyl-CoA dehydrogenase NM domain-like"/>
    <property type="match status" value="1"/>
</dbReference>
<evidence type="ECO:0000313" key="1">
    <source>
        <dbReference type="EMBL" id="PLR27941.1"/>
    </source>
</evidence>
<dbReference type="GO" id="GO:0016627">
    <property type="term" value="F:oxidoreductase activity, acting on the CH-CH group of donors"/>
    <property type="evidence" value="ECO:0007669"/>
    <property type="project" value="InterPro"/>
</dbReference>
<evidence type="ECO:0000313" key="2">
    <source>
        <dbReference type="Proteomes" id="UP000234479"/>
    </source>
</evidence>
<dbReference type="Gene3D" id="1.20.140.10">
    <property type="entry name" value="Butyryl-CoA Dehydrogenase, subunit A, domain 3"/>
    <property type="match status" value="1"/>
</dbReference>
<dbReference type="GO" id="GO:0050660">
    <property type="term" value="F:flavin adenine dinucleotide binding"/>
    <property type="evidence" value="ECO:0007669"/>
    <property type="project" value="InterPro"/>
</dbReference>
<dbReference type="EMBL" id="PJRS01000011">
    <property type="protein sequence ID" value="PLR27941.1"/>
    <property type="molecule type" value="Genomic_DNA"/>
</dbReference>
<dbReference type="Gene3D" id="2.40.110.10">
    <property type="entry name" value="Butyryl-CoA Dehydrogenase, subunit A, domain 2"/>
    <property type="match status" value="1"/>
</dbReference>
<proteinExistence type="predicted"/>
<dbReference type="InterPro" id="IPR009100">
    <property type="entry name" value="AcylCoA_DH/oxidase_NM_dom_sf"/>
</dbReference>
<dbReference type="Proteomes" id="UP000234479">
    <property type="component" value="Unassembled WGS sequence"/>
</dbReference>
<keyword evidence="2" id="KW-1185">Reference proteome</keyword>
<organism evidence="1 2">
    <name type="scientific">Caulobacter zeae</name>
    <dbReference type="NCBI Taxonomy" id="2055137"/>
    <lineage>
        <taxon>Bacteria</taxon>
        <taxon>Pseudomonadati</taxon>
        <taxon>Pseudomonadota</taxon>
        <taxon>Alphaproteobacteria</taxon>
        <taxon>Caulobacterales</taxon>
        <taxon>Caulobacteraceae</taxon>
        <taxon>Caulobacter</taxon>
    </lineage>
</organism>
<protein>
    <submittedName>
        <fullName evidence="1">Acyl-CoA dehydrogenase</fullName>
    </submittedName>
</protein>
<reference evidence="1 2" key="1">
    <citation type="submission" date="2017-12" db="EMBL/GenBank/DDBJ databases">
        <title>The genome sequence of Caulobacter sp. 410.</title>
        <authorList>
            <person name="Gao J."/>
            <person name="Mao X."/>
            <person name="Sun J."/>
        </authorList>
    </citation>
    <scope>NUCLEOTIDE SEQUENCE [LARGE SCALE GENOMIC DNA]</scope>
    <source>
        <strain evidence="1 2">410</strain>
    </source>
</reference>
<dbReference type="InterPro" id="IPR046373">
    <property type="entry name" value="Acyl-CoA_Oxase/DH_mid-dom_sf"/>
</dbReference>
<comment type="caution">
    <text evidence="1">The sequence shown here is derived from an EMBL/GenBank/DDBJ whole genome shotgun (WGS) entry which is preliminary data.</text>
</comment>
<dbReference type="Gene3D" id="1.10.540.10">
    <property type="entry name" value="Acyl-CoA dehydrogenase/oxidase, N-terminal domain"/>
    <property type="match status" value="1"/>
</dbReference>
<dbReference type="InterPro" id="IPR037069">
    <property type="entry name" value="AcylCoA_DH/ox_N_sf"/>
</dbReference>
<dbReference type="SUPFAM" id="SSF47203">
    <property type="entry name" value="Acyl-CoA dehydrogenase C-terminal domain-like"/>
    <property type="match status" value="1"/>
</dbReference>
<dbReference type="AlphaFoldDB" id="A0A2N5DPF2"/>
<sequence length="349" mass="36820">MLAALRKAVPVIRSRAADLDAHSAFPAADVDFLAQIGALEVMAGATPSPRELMEALRLVGRANLSLGRIFEGHVNGARLIAWHGSAEQRRTLDADLAAGKVLGVWNTEPAPGVTIAEGGLRGAKSYATGAGHIDIAVVTAATSEGKQMVLTHAADPARADPSAWRVRGMRATVSGTYDLTGLPVNAATRLGAPGDYECEPRFSAGAWRFTAVQLGGVEHVLTLLRDHLAASPAGQDPIHRARFGKALAAARSAYLWVREAADRAEAPNAGPETISFVLMTRGVVEEAGLAVMEAAARSVGTRAFFVDNPLDQACRDLALYLRQPVPDQALDRAAAAFLAQDAWADDPLW</sequence>